<evidence type="ECO:0000256" key="1">
    <source>
        <dbReference type="SAM" id="MobiDB-lite"/>
    </source>
</evidence>
<dbReference type="EMBL" id="AP019303">
    <property type="protein sequence ID" value="BBH07143.1"/>
    <property type="molecule type" value="Genomic_DNA"/>
</dbReference>
<proteinExistence type="predicted"/>
<reference evidence="2" key="1">
    <citation type="journal article" date="2019" name="Science">
        <title>Mutation of a bHLH transcription factor allowed almond domestication.</title>
        <authorList>
            <person name="Sanchez-Perez R."/>
            <person name="Pavan S."/>
            <person name="Mazzeo R."/>
            <person name="Moldovan C."/>
            <person name="Aiese Cigliano R."/>
            <person name="Del Cueto J."/>
            <person name="Ricciardi F."/>
            <person name="Lotti C."/>
            <person name="Ricciardi L."/>
            <person name="Dicenta F."/>
            <person name="Lopez-Marques R.L."/>
            <person name="Lindberg Moller B."/>
        </authorList>
    </citation>
    <scope>NUCLEOTIDE SEQUENCE</scope>
</reference>
<protein>
    <submittedName>
        <fullName evidence="2">Uncharacterized protein</fullName>
    </submittedName>
</protein>
<gene>
    <name evidence="2" type="ORF">Prudu_018992</name>
</gene>
<dbReference type="AlphaFoldDB" id="A0A4Y1RTR0"/>
<organism evidence="2">
    <name type="scientific">Prunus dulcis</name>
    <name type="common">Almond</name>
    <name type="synonym">Amygdalus dulcis</name>
    <dbReference type="NCBI Taxonomy" id="3755"/>
    <lineage>
        <taxon>Eukaryota</taxon>
        <taxon>Viridiplantae</taxon>
        <taxon>Streptophyta</taxon>
        <taxon>Embryophyta</taxon>
        <taxon>Tracheophyta</taxon>
        <taxon>Spermatophyta</taxon>
        <taxon>Magnoliopsida</taxon>
        <taxon>eudicotyledons</taxon>
        <taxon>Gunneridae</taxon>
        <taxon>Pentapetalae</taxon>
        <taxon>rosids</taxon>
        <taxon>fabids</taxon>
        <taxon>Rosales</taxon>
        <taxon>Rosaceae</taxon>
        <taxon>Amygdaloideae</taxon>
        <taxon>Amygdaleae</taxon>
        <taxon>Prunus</taxon>
    </lineage>
</organism>
<sequence length="101" mass="11433">MSYLFPCGCYRSTFRVQVWAMLDARNGGAMEDTQLAYESHPSGQCSGHVDEDVAIISGGECHGSHLDKCYYDSIETSMLREEPEGTKNTKTFVMSRRRKRN</sequence>
<evidence type="ECO:0000313" key="2">
    <source>
        <dbReference type="EMBL" id="BBH07143.1"/>
    </source>
</evidence>
<feature type="region of interest" description="Disordered" evidence="1">
    <location>
        <begin position="81"/>
        <end position="101"/>
    </location>
</feature>
<name>A0A4Y1RTR0_PRUDU</name>
<accession>A0A4Y1RTR0</accession>